<dbReference type="PANTHER" id="PTHR46558">
    <property type="entry name" value="TRACRIPTIONAL REGULATORY PROTEIN-RELATED-RELATED"/>
    <property type="match status" value="1"/>
</dbReference>
<reference evidence="3 4" key="1">
    <citation type="journal article" date="2016" name="Environ. Microbiol.">
        <title>Genomic resolution of a cold subsurface aquifer community provides metabolic insights for novel microbes adapted to high CO concentrations.</title>
        <authorList>
            <person name="Probst A.J."/>
            <person name="Castelle C.J."/>
            <person name="Singh A."/>
            <person name="Brown C.T."/>
            <person name="Anantharaman K."/>
            <person name="Sharon I."/>
            <person name="Hug L.A."/>
            <person name="Burstein D."/>
            <person name="Emerson J.B."/>
            <person name="Thomas B.C."/>
            <person name="Banfield J.F."/>
        </authorList>
    </citation>
    <scope>NUCLEOTIDE SEQUENCE [LARGE SCALE GENOMIC DNA]</scope>
    <source>
        <strain evidence="3">CG1_02_38_46</strain>
    </source>
</reference>
<dbReference type="InterPro" id="IPR001387">
    <property type="entry name" value="Cro/C1-type_HTH"/>
</dbReference>
<dbReference type="PROSITE" id="PS50943">
    <property type="entry name" value="HTH_CROC1"/>
    <property type="match status" value="1"/>
</dbReference>
<dbReference type="Pfam" id="PF01381">
    <property type="entry name" value="HTH_3"/>
    <property type="match status" value="1"/>
</dbReference>
<name>A0A1J4SFD1_9BACT</name>
<dbReference type="EMBL" id="MNUO01000050">
    <property type="protein sequence ID" value="OIN97394.1"/>
    <property type="molecule type" value="Genomic_DNA"/>
</dbReference>
<keyword evidence="1" id="KW-0238">DNA-binding</keyword>
<accession>A0A1J4SFD1</accession>
<protein>
    <submittedName>
        <fullName evidence="3">Repressor protein</fullName>
    </submittedName>
</protein>
<dbReference type="SUPFAM" id="SSF47413">
    <property type="entry name" value="lambda repressor-like DNA-binding domains"/>
    <property type="match status" value="1"/>
</dbReference>
<dbReference type="CDD" id="cd00093">
    <property type="entry name" value="HTH_XRE"/>
    <property type="match status" value="1"/>
</dbReference>
<comment type="caution">
    <text evidence="3">The sequence shown here is derived from an EMBL/GenBank/DDBJ whole genome shotgun (WGS) entry which is preliminary data.</text>
</comment>
<dbReference type="AlphaFoldDB" id="A0A1J4SFD1"/>
<dbReference type="Gene3D" id="1.10.260.40">
    <property type="entry name" value="lambda repressor-like DNA-binding domains"/>
    <property type="match status" value="1"/>
</dbReference>
<dbReference type="SMART" id="SM00530">
    <property type="entry name" value="HTH_XRE"/>
    <property type="match status" value="1"/>
</dbReference>
<dbReference type="PANTHER" id="PTHR46558:SF11">
    <property type="entry name" value="HTH-TYPE TRANSCRIPTIONAL REGULATOR XRE"/>
    <property type="match status" value="1"/>
</dbReference>
<evidence type="ECO:0000313" key="3">
    <source>
        <dbReference type="EMBL" id="OIN97394.1"/>
    </source>
</evidence>
<dbReference type="Pfam" id="PF13274">
    <property type="entry name" value="SocA_Panacea"/>
    <property type="match status" value="1"/>
</dbReference>
<proteinExistence type="predicted"/>
<evidence type="ECO:0000259" key="2">
    <source>
        <dbReference type="PROSITE" id="PS50943"/>
    </source>
</evidence>
<feature type="domain" description="HTH cro/C1-type" evidence="2">
    <location>
        <begin position="8"/>
        <end position="62"/>
    </location>
</feature>
<evidence type="ECO:0000313" key="4">
    <source>
        <dbReference type="Proteomes" id="UP000182278"/>
    </source>
</evidence>
<gene>
    <name evidence="3" type="ORF">AUJ66_03560</name>
</gene>
<dbReference type="InterPro" id="IPR010982">
    <property type="entry name" value="Lambda_DNA-bd_dom_sf"/>
</dbReference>
<dbReference type="InterPro" id="IPR025272">
    <property type="entry name" value="SocA_Panacea"/>
</dbReference>
<dbReference type="STRING" id="1817893.AUJ66_03560"/>
<organism evidence="3 4">
    <name type="scientific">Candidatus Desantisbacteria bacterium CG1_02_38_46</name>
    <dbReference type="NCBI Taxonomy" id="1817893"/>
    <lineage>
        <taxon>Bacteria</taxon>
        <taxon>Candidatus Desantisiibacteriota</taxon>
    </lineage>
</organism>
<dbReference type="Proteomes" id="UP000182278">
    <property type="component" value="Unassembled WGS sequence"/>
</dbReference>
<sequence length="258" mass="30245">MVKIGQRIKELRGKAGMSQQELADRLGVLRATVSQIENGERKVCEEELIKLSKIFEVSINNLLGLEKEPEIVLEDNKKANKEEKFIRINVPQKNLEKFKEVFLYILNKISAKPNIGETVIYKLLYFIDFNFYEKYEEQLIGATYIKNHFGPTPIEFKKIVEKMLDEEEITKIKSEFFKYPQTKYLPLRKPDLSRLKANEIEVIDDVLNRLSDMTAAQISEYSHNDVPWLTTEEGKKIEYESVFYRTPAYSVRAYNENI</sequence>
<evidence type="ECO:0000256" key="1">
    <source>
        <dbReference type="ARBA" id="ARBA00023125"/>
    </source>
</evidence>
<dbReference type="GO" id="GO:0003677">
    <property type="term" value="F:DNA binding"/>
    <property type="evidence" value="ECO:0007669"/>
    <property type="project" value="UniProtKB-KW"/>
</dbReference>